<dbReference type="PRINTS" id="PR01002">
    <property type="entry name" value="FLGFLGJ"/>
</dbReference>
<feature type="non-terminal residue" evidence="4">
    <location>
        <position position="147"/>
    </location>
</feature>
<evidence type="ECO:0000259" key="3">
    <source>
        <dbReference type="Pfam" id="PF01832"/>
    </source>
</evidence>
<dbReference type="InterPro" id="IPR002901">
    <property type="entry name" value="MGlyc_endo_b_GlcNAc-like_dom"/>
</dbReference>
<evidence type="ECO:0000256" key="1">
    <source>
        <dbReference type="ARBA" id="ARBA00022801"/>
    </source>
</evidence>
<feature type="region of interest" description="Disordered" evidence="2">
    <location>
        <begin position="1"/>
        <end position="78"/>
    </location>
</feature>
<keyword evidence="1" id="KW-0378">Hydrolase</keyword>
<name>A0A060CCL6_9GAMM</name>
<dbReference type="Pfam" id="PF01832">
    <property type="entry name" value="Glucosaminidase"/>
    <property type="match status" value="1"/>
</dbReference>
<feature type="domain" description="Mannosyl-glycoprotein endo-beta-N-acetylglucosamidase-like" evidence="3">
    <location>
        <begin position="86"/>
        <end position="147"/>
    </location>
</feature>
<dbReference type="InterPro" id="IPR051056">
    <property type="entry name" value="Glycosyl_Hydrolase_73"/>
</dbReference>
<dbReference type="PANTHER" id="PTHR33308">
    <property type="entry name" value="PEPTIDOGLYCAN HYDROLASE FLGJ"/>
    <property type="match status" value="1"/>
</dbReference>
<dbReference type="EMBL" id="KF123174">
    <property type="protein sequence ID" value="AIA90476.1"/>
    <property type="molecule type" value="Genomic_DNA"/>
</dbReference>
<dbReference type="PANTHER" id="PTHR33308:SF9">
    <property type="entry name" value="PEPTIDOGLYCAN HYDROLASE FLGJ"/>
    <property type="match status" value="1"/>
</dbReference>
<proteinExistence type="predicted"/>
<accession>A0A060CCL6</accession>
<dbReference type="Gene3D" id="2.10.70.40">
    <property type="entry name" value="peptidoglycan hydrolase"/>
    <property type="match status" value="1"/>
</dbReference>
<protein>
    <submittedName>
        <fullName evidence="4">Glucosaminidase</fullName>
    </submittedName>
</protein>
<sequence length="147" mass="15065">MLDAIAGRSTGNTASASSLPSLMDSLSPPSDGGNGDDPDSSPLDRLIGALMGRRDGGDDGDSGSNAIAMPGNGKHSPESFVSAIWEHAKDAASELGVDPRALVAQAALETGWGKKVMRRDDGSSAHNLFGIKATGWSGDSVRRSTQE</sequence>
<reference evidence="4" key="1">
    <citation type="journal article" date="2013" name="Environ. Microbiol.">
        <title>Seasonally variable intestinal metagenomes of the red palm weevil (Rhynchophorus ferrugineus).</title>
        <authorList>
            <person name="Jia S."/>
            <person name="Zhang X."/>
            <person name="Zhang G."/>
            <person name="Yin A."/>
            <person name="Zhang S."/>
            <person name="Li F."/>
            <person name="Wang L."/>
            <person name="Zhao D."/>
            <person name="Yun Q."/>
            <person name="Tala"/>
            <person name="Wang J."/>
            <person name="Sun G."/>
            <person name="Baabdullah M."/>
            <person name="Yu X."/>
            <person name="Hu S."/>
            <person name="Al-Mssallem I.S."/>
            <person name="Yu J."/>
        </authorList>
    </citation>
    <scope>NUCLEOTIDE SEQUENCE</scope>
</reference>
<feature type="compositionally biased region" description="Low complexity" evidence="2">
    <location>
        <begin position="14"/>
        <end position="31"/>
    </location>
</feature>
<evidence type="ECO:0000256" key="2">
    <source>
        <dbReference type="SAM" id="MobiDB-lite"/>
    </source>
</evidence>
<organism evidence="4">
    <name type="scientific">uncultured Stenotrophomonas sp</name>
    <dbReference type="NCBI Taxonomy" id="165438"/>
    <lineage>
        <taxon>Bacteria</taxon>
        <taxon>Pseudomonadati</taxon>
        <taxon>Pseudomonadota</taxon>
        <taxon>Gammaproteobacteria</taxon>
        <taxon>Lysobacterales</taxon>
        <taxon>Lysobacteraceae</taxon>
        <taxon>Stenotrophomonas</taxon>
        <taxon>environmental samples</taxon>
    </lineage>
</organism>
<evidence type="ECO:0000313" key="4">
    <source>
        <dbReference type="EMBL" id="AIA90476.1"/>
    </source>
</evidence>
<dbReference type="Gene3D" id="1.10.530.10">
    <property type="match status" value="1"/>
</dbReference>
<dbReference type="GO" id="GO:0071973">
    <property type="term" value="P:bacterial-type flagellum-dependent cell motility"/>
    <property type="evidence" value="ECO:0007669"/>
    <property type="project" value="TreeGrafter"/>
</dbReference>
<dbReference type="GO" id="GO:0004040">
    <property type="term" value="F:amidase activity"/>
    <property type="evidence" value="ECO:0007669"/>
    <property type="project" value="InterPro"/>
</dbReference>
<dbReference type="AlphaFoldDB" id="A0A060CCL6"/>